<evidence type="ECO:0000313" key="2">
    <source>
        <dbReference type="Proteomes" id="UP000550260"/>
    </source>
</evidence>
<proteinExistence type="predicted"/>
<comment type="caution">
    <text evidence="1">The sequence shown here is derived from an EMBL/GenBank/DDBJ whole genome shotgun (WGS) entry which is preliminary data.</text>
</comment>
<gene>
    <name evidence="1" type="ORF">H5411_32965</name>
</gene>
<name>A0A8E2B6R5_9PSEU</name>
<accession>A0A8E2B6R5</accession>
<protein>
    <submittedName>
        <fullName evidence="1">Uncharacterized protein</fullName>
    </submittedName>
</protein>
<dbReference type="RefSeq" id="WP_183126052.1">
    <property type="nucleotide sequence ID" value="NZ_JACJHR010000063.1"/>
</dbReference>
<reference evidence="1 2" key="1">
    <citation type="submission" date="2020-08" db="EMBL/GenBank/DDBJ databases">
        <title>Amycolatopsis echigonensis JCM 21831.</title>
        <authorList>
            <person name="Tedsree N."/>
            <person name="Kuncharoen N."/>
            <person name="Likhitwitayawuid K."/>
            <person name="Tanasupawat S."/>
        </authorList>
    </citation>
    <scope>NUCLEOTIDE SEQUENCE [LARGE SCALE GENOMIC DNA]</scope>
    <source>
        <strain evidence="1 2">JCM 21831</strain>
    </source>
</reference>
<evidence type="ECO:0000313" key="1">
    <source>
        <dbReference type="EMBL" id="MBB2503939.1"/>
    </source>
</evidence>
<organism evidence="1 2">
    <name type="scientific">Amycolatopsis echigonensis</name>
    <dbReference type="NCBI Taxonomy" id="2576905"/>
    <lineage>
        <taxon>Bacteria</taxon>
        <taxon>Bacillati</taxon>
        <taxon>Actinomycetota</taxon>
        <taxon>Actinomycetes</taxon>
        <taxon>Pseudonocardiales</taxon>
        <taxon>Pseudonocardiaceae</taxon>
        <taxon>Amycolatopsis</taxon>
    </lineage>
</organism>
<dbReference type="AlphaFoldDB" id="A0A8E2B6R5"/>
<dbReference type="EMBL" id="JACJHR010000063">
    <property type="protein sequence ID" value="MBB2503939.1"/>
    <property type="molecule type" value="Genomic_DNA"/>
</dbReference>
<dbReference type="Proteomes" id="UP000550260">
    <property type="component" value="Unassembled WGS sequence"/>
</dbReference>
<sequence length="98" mass="10967">MPEVAEPAGVAVPRGLGFVAWRGRILLLWRRIFLRDKAGLATAVVSRTPVRSVWRATAVGQTCAMAWRRTAAVLMCAMARRWTAELRQRIVLGLILLR</sequence>